<evidence type="ECO:0000259" key="4">
    <source>
        <dbReference type="PROSITE" id="PS50932"/>
    </source>
</evidence>
<dbReference type="Gene3D" id="3.40.50.2300">
    <property type="match status" value="2"/>
</dbReference>
<keyword evidence="1" id="KW-0805">Transcription regulation</keyword>
<dbReference type="PROSITE" id="PS50932">
    <property type="entry name" value="HTH_LACI_2"/>
    <property type="match status" value="1"/>
</dbReference>
<proteinExistence type="predicted"/>
<name>A0ABP4YKA4_9ACTN</name>
<sequence length="343" mass="35944">MTRFGPVEFSGVKARLADIAAQAGVSEATVSRVLNGKPGVAEGTRDAVLTALDLLGGERPARLKQRRLGLIGLIIPELDNPIFPTFAQVIERDLTQAGYTTVLCTQSPGGTTEDDYVELLLERAVSGIVFVSGLHADTSADPSRYAKLVSQRLPIVMVNGAAAAVDAPFISSDDAVAAELAVAHLESLGHKRIGLAVGPERFIPAQRKAAGFLKSTSSRGIKAHVVHSLYSVEGGYAAAGQLLDEGVTAITCGSDLMALGVIRAVRQRGLDVPGDVSVVGYDDSPLIGFTDPPLTTVRQPVAAMCRAAVRALLDEIAGVPVPRTEFFYRPELVVRSSTGPAPA</sequence>
<dbReference type="SUPFAM" id="SSF47413">
    <property type="entry name" value="lambda repressor-like DNA-binding domains"/>
    <property type="match status" value="1"/>
</dbReference>
<keyword evidence="3" id="KW-0804">Transcription</keyword>
<dbReference type="InterPro" id="IPR010982">
    <property type="entry name" value="Lambda_DNA-bd_dom_sf"/>
</dbReference>
<dbReference type="PANTHER" id="PTHR30146">
    <property type="entry name" value="LACI-RELATED TRANSCRIPTIONAL REPRESSOR"/>
    <property type="match status" value="1"/>
</dbReference>
<dbReference type="CDD" id="cd01392">
    <property type="entry name" value="HTH_LacI"/>
    <property type="match status" value="1"/>
</dbReference>
<dbReference type="GO" id="GO:0003677">
    <property type="term" value="F:DNA binding"/>
    <property type="evidence" value="ECO:0007669"/>
    <property type="project" value="UniProtKB-KW"/>
</dbReference>
<dbReference type="InterPro" id="IPR000843">
    <property type="entry name" value="HTH_LacI"/>
</dbReference>
<accession>A0ABP4YKA4</accession>
<keyword evidence="2 5" id="KW-0238">DNA-binding</keyword>
<dbReference type="InterPro" id="IPR046335">
    <property type="entry name" value="LacI/GalR-like_sensor"/>
</dbReference>
<organism evidence="5 6">
    <name type="scientific">Luedemannella flava</name>
    <dbReference type="NCBI Taxonomy" id="349316"/>
    <lineage>
        <taxon>Bacteria</taxon>
        <taxon>Bacillati</taxon>
        <taxon>Actinomycetota</taxon>
        <taxon>Actinomycetes</taxon>
        <taxon>Micromonosporales</taxon>
        <taxon>Micromonosporaceae</taxon>
        <taxon>Luedemannella</taxon>
    </lineage>
</organism>
<dbReference type="Pfam" id="PF13377">
    <property type="entry name" value="Peripla_BP_3"/>
    <property type="match status" value="1"/>
</dbReference>
<dbReference type="Gene3D" id="1.10.260.40">
    <property type="entry name" value="lambda repressor-like DNA-binding domains"/>
    <property type="match status" value="1"/>
</dbReference>
<reference evidence="6" key="1">
    <citation type="journal article" date="2019" name="Int. J. Syst. Evol. Microbiol.">
        <title>The Global Catalogue of Microorganisms (GCM) 10K type strain sequencing project: providing services to taxonomists for standard genome sequencing and annotation.</title>
        <authorList>
            <consortium name="The Broad Institute Genomics Platform"/>
            <consortium name="The Broad Institute Genome Sequencing Center for Infectious Disease"/>
            <person name="Wu L."/>
            <person name="Ma J."/>
        </authorList>
    </citation>
    <scope>NUCLEOTIDE SEQUENCE [LARGE SCALE GENOMIC DNA]</scope>
    <source>
        <strain evidence="6">JCM 13250</strain>
    </source>
</reference>
<evidence type="ECO:0000256" key="1">
    <source>
        <dbReference type="ARBA" id="ARBA00023015"/>
    </source>
</evidence>
<dbReference type="SMART" id="SM00354">
    <property type="entry name" value="HTH_LACI"/>
    <property type="match status" value="1"/>
</dbReference>
<dbReference type="Pfam" id="PF00356">
    <property type="entry name" value="LacI"/>
    <property type="match status" value="1"/>
</dbReference>
<evidence type="ECO:0000256" key="3">
    <source>
        <dbReference type="ARBA" id="ARBA00023163"/>
    </source>
</evidence>
<feature type="domain" description="HTH lacI-type" evidence="4">
    <location>
        <begin position="14"/>
        <end position="56"/>
    </location>
</feature>
<dbReference type="Proteomes" id="UP001500218">
    <property type="component" value="Unassembled WGS sequence"/>
</dbReference>
<dbReference type="InterPro" id="IPR028082">
    <property type="entry name" value="Peripla_BP_I"/>
</dbReference>
<dbReference type="SUPFAM" id="SSF53822">
    <property type="entry name" value="Periplasmic binding protein-like I"/>
    <property type="match status" value="1"/>
</dbReference>
<dbReference type="CDD" id="cd06292">
    <property type="entry name" value="PBP1_AglR_RafR-like"/>
    <property type="match status" value="1"/>
</dbReference>
<dbReference type="PANTHER" id="PTHR30146:SF153">
    <property type="entry name" value="LACTOSE OPERON REPRESSOR"/>
    <property type="match status" value="1"/>
</dbReference>
<protein>
    <submittedName>
        <fullName evidence="5">LacI family DNA-binding transcriptional regulator</fullName>
    </submittedName>
</protein>
<evidence type="ECO:0000313" key="5">
    <source>
        <dbReference type="EMBL" id="GAA1821251.1"/>
    </source>
</evidence>
<dbReference type="PROSITE" id="PS00356">
    <property type="entry name" value="HTH_LACI_1"/>
    <property type="match status" value="1"/>
</dbReference>
<evidence type="ECO:0000313" key="6">
    <source>
        <dbReference type="Proteomes" id="UP001500218"/>
    </source>
</evidence>
<evidence type="ECO:0000256" key="2">
    <source>
        <dbReference type="ARBA" id="ARBA00023125"/>
    </source>
</evidence>
<dbReference type="EMBL" id="BAAALT010000180">
    <property type="protein sequence ID" value="GAA1821251.1"/>
    <property type="molecule type" value="Genomic_DNA"/>
</dbReference>
<comment type="caution">
    <text evidence="5">The sequence shown here is derived from an EMBL/GenBank/DDBJ whole genome shotgun (WGS) entry which is preliminary data.</text>
</comment>
<gene>
    <name evidence="5" type="ORF">GCM10009682_46740</name>
</gene>
<dbReference type="PRINTS" id="PR00036">
    <property type="entry name" value="HTHLACI"/>
</dbReference>
<keyword evidence="6" id="KW-1185">Reference proteome</keyword>